<sequence length="153" mass="17904">MQEKPLINKRYQLQRFPGKGGWTYALIPEIPMEKRFPFGWMRVRGKIDGFELNNYKLMPDGSGHLFLPVKAAIRKQIKKEAGDWVKIVLFEDKRPQTIPSEILDCLKEVPLALQRFNELPDWEKKSYIDNILDAKKPETKANRIVKMIGDLSY</sequence>
<dbReference type="EMBL" id="JBHSJJ010000004">
    <property type="protein sequence ID" value="MFC4871728.1"/>
    <property type="molecule type" value="Genomic_DNA"/>
</dbReference>
<proteinExistence type="predicted"/>
<reference evidence="2" key="1">
    <citation type="journal article" date="2019" name="Int. J. Syst. Evol. Microbiol.">
        <title>The Global Catalogue of Microorganisms (GCM) 10K type strain sequencing project: providing services to taxonomists for standard genome sequencing and annotation.</title>
        <authorList>
            <consortium name="The Broad Institute Genomics Platform"/>
            <consortium name="The Broad Institute Genome Sequencing Center for Infectious Disease"/>
            <person name="Wu L."/>
            <person name="Ma J."/>
        </authorList>
    </citation>
    <scope>NUCLEOTIDE SEQUENCE [LARGE SCALE GENOMIC DNA]</scope>
    <source>
        <strain evidence="2">CGMCC 4.7466</strain>
    </source>
</reference>
<dbReference type="RefSeq" id="WP_377063476.1">
    <property type="nucleotide sequence ID" value="NZ_JBHSJJ010000004.1"/>
</dbReference>
<keyword evidence="2" id="KW-1185">Reference proteome</keyword>
<dbReference type="InterPro" id="IPR015018">
    <property type="entry name" value="DUF1905"/>
</dbReference>
<gene>
    <name evidence="1" type="ORF">ACFPFU_08530</name>
</gene>
<name>A0ABV9SZ58_9BACT</name>
<dbReference type="InterPro" id="IPR037079">
    <property type="entry name" value="AF2212/PG0164-like_sf"/>
</dbReference>
<accession>A0ABV9SZ58</accession>
<dbReference type="Pfam" id="PF13376">
    <property type="entry name" value="OmdA"/>
    <property type="match status" value="1"/>
</dbReference>
<dbReference type="Pfam" id="PF08922">
    <property type="entry name" value="DUF1905"/>
    <property type="match status" value="1"/>
</dbReference>
<dbReference type="SUPFAM" id="SSF141694">
    <property type="entry name" value="AF2212/PG0164-like"/>
    <property type="match status" value="1"/>
</dbReference>
<evidence type="ECO:0000313" key="1">
    <source>
        <dbReference type="EMBL" id="MFC4871728.1"/>
    </source>
</evidence>
<comment type="caution">
    <text evidence="1">The sequence shown here is derived from an EMBL/GenBank/DDBJ whole genome shotgun (WGS) entry which is preliminary data.</text>
</comment>
<evidence type="ECO:0000313" key="2">
    <source>
        <dbReference type="Proteomes" id="UP001595818"/>
    </source>
</evidence>
<dbReference type="Proteomes" id="UP001595818">
    <property type="component" value="Unassembled WGS sequence"/>
</dbReference>
<protein>
    <submittedName>
        <fullName evidence="1">DUF1905 domain-containing protein</fullName>
    </submittedName>
</protein>
<dbReference type="Gene3D" id="2.40.30.100">
    <property type="entry name" value="AF2212/PG0164-like"/>
    <property type="match status" value="1"/>
</dbReference>
<organism evidence="1 2">
    <name type="scientific">Negadavirga shengliensis</name>
    <dbReference type="NCBI Taxonomy" id="1389218"/>
    <lineage>
        <taxon>Bacteria</taxon>
        <taxon>Pseudomonadati</taxon>
        <taxon>Bacteroidota</taxon>
        <taxon>Cytophagia</taxon>
        <taxon>Cytophagales</taxon>
        <taxon>Cyclobacteriaceae</taxon>
        <taxon>Negadavirga</taxon>
    </lineage>
</organism>